<dbReference type="GO" id="GO:0005828">
    <property type="term" value="C:kinetochore microtubule"/>
    <property type="evidence" value="ECO:0007669"/>
    <property type="project" value="TreeGrafter"/>
</dbReference>
<dbReference type="Proteomes" id="UP000762676">
    <property type="component" value="Unassembled WGS sequence"/>
</dbReference>
<sequence>MDSDWLVSRPADETTVYNGDHQKAVMLNLINQSAKDAQALSSAIGNFYAVGIEKQLAFVWNQRVICGRFSSTIDDFDVLEDGFLVVAERDGLVSLGTVDTEEGLVKLANNTKLCQASPEGRTFCRVLFQAEAADTEGAQRARVIAVTANSELIMCNNICLSAGAIDLSEIEIQRVSIPPGVVSDMAVSGDRIIAVGPDTMWVMCFIEGEILLEASLNEVMVEAAELTGENAGSVDMTKIGTVPDAPFFITMDAAGQFYVWDCLTLTVVHTWQISGALDFRLVIDQGVLPSLPKLQMLVLRESEVLFVSLPSLKPKAVYQLTGSHASLTRCPITQDDVLVVEKQIIDDEIEEETHVSLRLYAEANPQKRLTRLLSRRRFQEAEALAKLYGLKYELDPGILESMMREGKETYEETVQHLDSCRQKLLKNTSDPTSAKIVLSELDNLQNRLQAYDKVFGRENFRQVQIVGFLKQVP</sequence>
<protein>
    <submittedName>
        <fullName evidence="2">Kinetochore-associated protein 1-like</fullName>
    </submittedName>
</protein>
<dbReference type="PANTHER" id="PTHR15688">
    <property type="entry name" value="KINETOCHORE-ASSOCIATED PROTEIN 1"/>
    <property type="match status" value="1"/>
</dbReference>
<evidence type="ECO:0000259" key="1">
    <source>
        <dbReference type="Pfam" id="PF24506"/>
    </source>
</evidence>
<dbReference type="GO" id="GO:0031267">
    <property type="term" value="F:small GTPase binding"/>
    <property type="evidence" value="ECO:0007669"/>
    <property type="project" value="TreeGrafter"/>
</dbReference>
<dbReference type="GO" id="GO:0007094">
    <property type="term" value="P:mitotic spindle assembly checkpoint signaling"/>
    <property type="evidence" value="ECO:0007669"/>
    <property type="project" value="TreeGrafter"/>
</dbReference>
<dbReference type="InterPro" id="IPR055402">
    <property type="entry name" value="KNTC1_N"/>
</dbReference>
<dbReference type="GO" id="GO:1990423">
    <property type="term" value="C:RZZ complex"/>
    <property type="evidence" value="ECO:0007669"/>
    <property type="project" value="TreeGrafter"/>
</dbReference>
<proteinExistence type="predicted"/>
<name>A0AAV4J1G4_9GAST</name>
<dbReference type="PANTHER" id="PTHR15688:SF1">
    <property type="entry name" value="KINETOCHORE-ASSOCIATED PROTEIN 1"/>
    <property type="match status" value="1"/>
</dbReference>
<dbReference type="AlphaFoldDB" id="A0AAV4J1G4"/>
<comment type="caution">
    <text evidence="2">The sequence shown here is derived from an EMBL/GenBank/DDBJ whole genome shotgun (WGS) entry which is preliminary data.</text>
</comment>
<dbReference type="Pfam" id="PF24506">
    <property type="entry name" value="KNTC1_N"/>
    <property type="match status" value="1"/>
</dbReference>
<dbReference type="GO" id="GO:0005737">
    <property type="term" value="C:cytoplasm"/>
    <property type="evidence" value="ECO:0007669"/>
    <property type="project" value="TreeGrafter"/>
</dbReference>
<evidence type="ECO:0000313" key="3">
    <source>
        <dbReference type="Proteomes" id="UP000762676"/>
    </source>
</evidence>
<dbReference type="GO" id="GO:1903394">
    <property type="term" value="P:protein localization to kinetochore involved in kinetochore assembly"/>
    <property type="evidence" value="ECO:0007669"/>
    <property type="project" value="TreeGrafter"/>
</dbReference>
<dbReference type="GO" id="GO:0000070">
    <property type="term" value="P:mitotic sister chromatid segregation"/>
    <property type="evidence" value="ECO:0007669"/>
    <property type="project" value="TreeGrafter"/>
</dbReference>
<gene>
    <name evidence="2" type="ORF">ElyMa_006749100</name>
</gene>
<accession>A0AAV4J1G4</accession>
<dbReference type="EMBL" id="BMAT01013526">
    <property type="protein sequence ID" value="GFS14556.1"/>
    <property type="molecule type" value="Genomic_DNA"/>
</dbReference>
<keyword evidence="3" id="KW-1185">Reference proteome</keyword>
<feature type="domain" description="KNTC1 N-terminal" evidence="1">
    <location>
        <begin position="245"/>
        <end position="356"/>
    </location>
</feature>
<organism evidence="2 3">
    <name type="scientific">Elysia marginata</name>
    <dbReference type="NCBI Taxonomy" id="1093978"/>
    <lineage>
        <taxon>Eukaryota</taxon>
        <taxon>Metazoa</taxon>
        <taxon>Spiralia</taxon>
        <taxon>Lophotrochozoa</taxon>
        <taxon>Mollusca</taxon>
        <taxon>Gastropoda</taxon>
        <taxon>Heterobranchia</taxon>
        <taxon>Euthyneura</taxon>
        <taxon>Panpulmonata</taxon>
        <taxon>Sacoglossa</taxon>
        <taxon>Placobranchoidea</taxon>
        <taxon>Plakobranchidae</taxon>
        <taxon>Elysia</taxon>
    </lineage>
</organism>
<dbReference type="InterPro" id="IPR052802">
    <property type="entry name" value="KNTC1"/>
</dbReference>
<evidence type="ECO:0000313" key="2">
    <source>
        <dbReference type="EMBL" id="GFS14556.1"/>
    </source>
</evidence>
<reference evidence="2 3" key="1">
    <citation type="journal article" date="2021" name="Elife">
        <title>Chloroplast acquisition without the gene transfer in kleptoplastic sea slugs, Plakobranchus ocellatus.</title>
        <authorList>
            <person name="Maeda T."/>
            <person name="Takahashi S."/>
            <person name="Yoshida T."/>
            <person name="Shimamura S."/>
            <person name="Takaki Y."/>
            <person name="Nagai Y."/>
            <person name="Toyoda A."/>
            <person name="Suzuki Y."/>
            <person name="Arimoto A."/>
            <person name="Ishii H."/>
            <person name="Satoh N."/>
            <person name="Nishiyama T."/>
            <person name="Hasebe M."/>
            <person name="Maruyama T."/>
            <person name="Minagawa J."/>
            <person name="Obokata J."/>
            <person name="Shigenobu S."/>
        </authorList>
    </citation>
    <scope>NUCLEOTIDE SEQUENCE [LARGE SCALE GENOMIC DNA]</scope>
</reference>